<dbReference type="CDD" id="cd00090">
    <property type="entry name" value="HTH_ARSR"/>
    <property type="match status" value="1"/>
</dbReference>
<dbReference type="InterPro" id="IPR052543">
    <property type="entry name" value="HTH_Metal-responsive_Reg"/>
</dbReference>
<evidence type="ECO:0000313" key="3">
    <source>
        <dbReference type="Proteomes" id="UP000609879"/>
    </source>
</evidence>
<dbReference type="SUPFAM" id="SSF46785">
    <property type="entry name" value="Winged helix' DNA-binding domain"/>
    <property type="match status" value="1"/>
</dbReference>
<gene>
    <name evidence="2" type="ORF">Ade02nite_55060</name>
</gene>
<comment type="caution">
    <text evidence="2">The sequence shown here is derived from an EMBL/GenBank/DDBJ whole genome shotgun (WGS) entry which is preliminary data.</text>
</comment>
<feature type="domain" description="HTH arsR-type" evidence="1">
    <location>
        <begin position="1"/>
        <end position="94"/>
    </location>
</feature>
<organism evidence="2 3">
    <name type="scientific">Paractinoplanes deccanensis</name>
    <dbReference type="NCBI Taxonomy" id="113561"/>
    <lineage>
        <taxon>Bacteria</taxon>
        <taxon>Bacillati</taxon>
        <taxon>Actinomycetota</taxon>
        <taxon>Actinomycetes</taxon>
        <taxon>Micromonosporales</taxon>
        <taxon>Micromonosporaceae</taxon>
        <taxon>Paractinoplanes</taxon>
    </lineage>
</organism>
<reference evidence="2 3" key="1">
    <citation type="submission" date="2021-01" db="EMBL/GenBank/DDBJ databases">
        <title>Whole genome shotgun sequence of Actinoplanes deccanensis NBRC 13994.</title>
        <authorList>
            <person name="Komaki H."/>
            <person name="Tamura T."/>
        </authorList>
    </citation>
    <scope>NUCLEOTIDE SEQUENCE [LARGE SCALE GENOMIC DNA]</scope>
    <source>
        <strain evidence="2 3">NBRC 13994</strain>
    </source>
</reference>
<name>A0ABQ3YA21_9ACTN</name>
<evidence type="ECO:0000259" key="1">
    <source>
        <dbReference type="PROSITE" id="PS50987"/>
    </source>
</evidence>
<dbReference type="InterPro" id="IPR036390">
    <property type="entry name" value="WH_DNA-bd_sf"/>
</dbReference>
<dbReference type="PROSITE" id="PS50987">
    <property type="entry name" value="HTH_ARSR_2"/>
    <property type="match status" value="1"/>
</dbReference>
<evidence type="ECO:0000313" key="2">
    <source>
        <dbReference type="EMBL" id="GID76865.1"/>
    </source>
</evidence>
<dbReference type="PANTHER" id="PTHR39168:SF1">
    <property type="entry name" value="TRANSCRIPTIONAL REGULATORY PROTEIN"/>
    <property type="match status" value="1"/>
</dbReference>
<dbReference type="PANTHER" id="PTHR39168">
    <property type="entry name" value="TRANSCRIPTIONAL REGULATOR-RELATED"/>
    <property type="match status" value="1"/>
</dbReference>
<dbReference type="InterPro" id="IPR011991">
    <property type="entry name" value="ArsR-like_HTH"/>
</dbReference>
<accession>A0ABQ3YA21</accession>
<protein>
    <submittedName>
        <fullName evidence="2">Transcriptional regulator</fullName>
    </submittedName>
</protein>
<dbReference type="InterPro" id="IPR036388">
    <property type="entry name" value="WH-like_DNA-bd_sf"/>
</dbReference>
<dbReference type="RefSeq" id="WP_203770107.1">
    <property type="nucleotide sequence ID" value="NZ_BAAABO010000029.1"/>
</dbReference>
<dbReference type="Proteomes" id="UP000609879">
    <property type="component" value="Unassembled WGS sequence"/>
</dbReference>
<dbReference type="InterPro" id="IPR001845">
    <property type="entry name" value="HTH_ArsR_DNA-bd_dom"/>
</dbReference>
<proteinExistence type="predicted"/>
<dbReference type="SMART" id="SM00418">
    <property type="entry name" value="HTH_ARSR"/>
    <property type="match status" value="1"/>
</dbReference>
<keyword evidence="3" id="KW-1185">Reference proteome</keyword>
<dbReference type="Gene3D" id="1.10.10.10">
    <property type="entry name" value="Winged helix-like DNA-binding domain superfamily/Winged helix DNA-binding domain"/>
    <property type="match status" value="1"/>
</dbReference>
<dbReference type="EMBL" id="BOMI01000109">
    <property type="protein sequence ID" value="GID76865.1"/>
    <property type="molecule type" value="Genomic_DNA"/>
</dbReference>
<dbReference type="Pfam" id="PF12840">
    <property type="entry name" value="HTH_20"/>
    <property type="match status" value="1"/>
</dbReference>
<sequence>MDDASSLAAWASLLADRTRAAFCLALMDGRAWTVGELARHAGVALSTASEHADRLVAGGLLTQHRQGRHRYLSLAGPGVATLIETVTATTEHTPAPVRGLAAATRRRNLAYARTCYDHLAGAVGVALADGMTTTGLLSRDNGLSLTDAGRALLDGLGIVLSPRGRRPLLRDCLDWTERRPHLAGITGAAILQHALSATWLIRAGSGRALRLTEAGSHAFTEHFGAALGPAAPIPQPLRA</sequence>